<keyword evidence="2" id="KW-0732">Signal</keyword>
<feature type="chain" id="PRO_5015771161" evidence="2">
    <location>
        <begin position="27"/>
        <end position="257"/>
    </location>
</feature>
<feature type="signal peptide" evidence="2">
    <location>
        <begin position="1"/>
        <end position="26"/>
    </location>
</feature>
<accession>A0A2S9H0M9</accession>
<dbReference type="Pfam" id="PF07691">
    <property type="entry name" value="PA14"/>
    <property type="match status" value="1"/>
</dbReference>
<dbReference type="EMBL" id="PUGF01000007">
    <property type="protein sequence ID" value="PRC93518.1"/>
    <property type="molecule type" value="Genomic_DNA"/>
</dbReference>
<feature type="domain" description="PA14" evidence="3">
    <location>
        <begin position="79"/>
        <end position="225"/>
    </location>
</feature>
<dbReference type="PROSITE" id="PS51820">
    <property type="entry name" value="PA14"/>
    <property type="match status" value="1"/>
</dbReference>
<gene>
    <name evidence="4" type="ORF">S2091_1905</name>
</gene>
<dbReference type="NCBIfam" id="TIGR02595">
    <property type="entry name" value="PEP_CTERM"/>
    <property type="match status" value="1"/>
</dbReference>
<dbReference type="InterPro" id="IPR037524">
    <property type="entry name" value="PA14/GLEYA"/>
</dbReference>
<keyword evidence="1" id="KW-0812">Transmembrane</keyword>
<dbReference type="RefSeq" id="WP_105531555.1">
    <property type="nucleotide sequence ID" value="NZ_PUGF01000007.1"/>
</dbReference>
<protein>
    <submittedName>
        <fullName evidence="4">PEP-CTERM protein-sorting domain</fullName>
    </submittedName>
</protein>
<feature type="transmembrane region" description="Helical" evidence="1">
    <location>
        <begin position="232"/>
        <end position="250"/>
    </location>
</feature>
<keyword evidence="5" id="KW-1185">Reference proteome</keyword>
<reference evidence="4 5" key="1">
    <citation type="submission" date="2018-02" db="EMBL/GenBank/DDBJ databases">
        <title>Solimicrobium silvestre gen. nov., sp. nov., isolated from alpine forest soil.</title>
        <authorList>
            <person name="Margesin R."/>
            <person name="Albuquerque L."/>
            <person name="Zhang D.-C."/>
            <person name="Froufe H.J.C."/>
            <person name="Severino R."/>
            <person name="Roxo I."/>
            <person name="Egas C."/>
            <person name="Da Costa M.S."/>
        </authorList>
    </citation>
    <scope>NUCLEOTIDE SEQUENCE [LARGE SCALE GENOMIC DNA]</scope>
    <source>
        <strain evidence="4 5">S20-91</strain>
    </source>
</reference>
<evidence type="ECO:0000256" key="2">
    <source>
        <dbReference type="SAM" id="SignalP"/>
    </source>
</evidence>
<keyword evidence="1" id="KW-1133">Transmembrane helix</keyword>
<keyword evidence="1" id="KW-0472">Membrane</keyword>
<dbReference type="InterPro" id="IPR013424">
    <property type="entry name" value="Ice-binding_C"/>
</dbReference>
<evidence type="ECO:0000313" key="4">
    <source>
        <dbReference type="EMBL" id="PRC93518.1"/>
    </source>
</evidence>
<dbReference type="Proteomes" id="UP000237839">
    <property type="component" value="Unassembled WGS sequence"/>
</dbReference>
<proteinExistence type="predicted"/>
<dbReference type="Pfam" id="PF07589">
    <property type="entry name" value="PEP-CTERM"/>
    <property type="match status" value="1"/>
</dbReference>
<name>A0A2S9H0M9_9BURK</name>
<sequence>MNIKNLAKFSIIGLALVVTQISAVNANPLTANITYFRISDSDPDANKLCCTDATPEVTNNLGPDGLPMLLSTYTGITPHDTNGADELTYWSPNFNPNVSQTGTGTINIPFNNSAMYNPNGTGFYDGNGNGYLSAVISATLIAPTAETISFTVASDDNAFVFLDGQVVCNNGGVHGAQTVGCTSGTIGAGNHSLEVFYDDLNQTGAVLDFNVITEGITTTPISFDPAPVPEPASLALLAIGLLSLFGVGVSRRVKCRV</sequence>
<dbReference type="AlphaFoldDB" id="A0A2S9H0M9"/>
<comment type="caution">
    <text evidence="4">The sequence shown here is derived from an EMBL/GenBank/DDBJ whole genome shotgun (WGS) entry which is preliminary data.</text>
</comment>
<evidence type="ECO:0000256" key="1">
    <source>
        <dbReference type="SAM" id="Phobius"/>
    </source>
</evidence>
<dbReference type="SMART" id="SM00758">
    <property type="entry name" value="PA14"/>
    <property type="match status" value="1"/>
</dbReference>
<organism evidence="4 5">
    <name type="scientific">Solimicrobium silvestre</name>
    <dbReference type="NCBI Taxonomy" id="2099400"/>
    <lineage>
        <taxon>Bacteria</taxon>
        <taxon>Pseudomonadati</taxon>
        <taxon>Pseudomonadota</taxon>
        <taxon>Betaproteobacteria</taxon>
        <taxon>Burkholderiales</taxon>
        <taxon>Oxalobacteraceae</taxon>
        <taxon>Solimicrobium</taxon>
    </lineage>
</organism>
<dbReference type="SUPFAM" id="SSF56988">
    <property type="entry name" value="Anthrax protective antigen"/>
    <property type="match status" value="1"/>
</dbReference>
<dbReference type="InterPro" id="IPR011658">
    <property type="entry name" value="PA14_dom"/>
</dbReference>
<evidence type="ECO:0000259" key="3">
    <source>
        <dbReference type="PROSITE" id="PS51820"/>
    </source>
</evidence>
<evidence type="ECO:0000313" key="5">
    <source>
        <dbReference type="Proteomes" id="UP000237839"/>
    </source>
</evidence>